<sequence>MLHFGSRSLLDRHLFLFQLRLCWTVSNRTAERAVCTNSNSRTNGQAFVQAVRPPISGQVGLPQLGTFNGLSQVLPGATFLWRPLFTNLVNLFPPFHALDLRVLGPALPLLRDSLNGFLTALLPRDAITGAFFRGVRRSRRGKLARHLLRLNPLFRAARRVERLDGKPTGGRRHARPPLRSPATFASVDAGFALRSVVFRPSALSGFRRPCPIDAVFLAFPMLLLPYDDERLIVVTARGSLRETGYISSGIPSPLGDLFVSEAGEAYDADFRTCCCLLPRIFRLSLFEQSGH</sequence>
<protein>
    <recommendedName>
        <fullName evidence="3">Secreted protein</fullName>
    </recommendedName>
</protein>
<evidence type="ECO:0000256" key="1">
    <source>
        <dbReference type="SAM" id="SignalP"/>
    </source>
</evidence>
<accession>A0A6B0V7N3</accession>
<proteinExistence type="predicted"/>
<dbReference type="EMBL" id="GIFC01015743">
    <property type="protein sequence ID" value="MXU97826.1"/>
    <property type="molecule type" value="Transcribed_RNA"/>
</dbReference>
<evidence type="ECO:0000313" key="2">
    <source>
        <dbReference type="EMBL" id="MXU97826.1"/>
    </source>
</evidence>
<feature type="signal peptide" evidence="1">
    <location>
        <begin position="1"/>
        <end position="24"/>
    </location>
</feature>
<keyword evidence="1" id="KW-0732">Signal</keyword>
<dbReference type="AlphaFoldDB" id="A0A6B0V7N3"/>
<reference evidence="2" key="1">
    <citation type="submission" date="2019-12" db="EMBL/GenBank/DDBJ databases">
        <title>An insight into the sialome of adult female Ixodes ricinus ticks feeding for 6 days.</title>
        <authorList>
            <person name="Perner J."/>
            <person name="Ribeiro J.M.C."/>
        </authorList>
    </citation>
    <scope>NUCLEOTIDE SEQUENCE</scope>
    <source>
        <strain evidence="2">Semi-engorged</strain>
        <tissue evidence="2">Salivary glands</tissue>
    </source>
</reference>
<organism evidence="2">
    <name type="scientific">Ixodes ricinus</name>
    <name type="common">Common tick</name>
    <name type="synonym">Acarus ricinus</name>
    <dbReference type="NCBI Taxonomy" id="34613"/>
    <lineage>
        <taxon>Eukaryota</taxon>
        <taxon>Metazoa</taxon>
        <taxon>Ecdysozoa</taxon>
        <taxon>Arthropoda</taxon>
        <taxon>Chelicerata</taxon>
        <taxon>Arachnida</taxon>
        <taxon>Acari</taxon>
        <taxon>Parasitiformes</taxon>
        <taxon>Ixodida</taxon>
        <taxon>Ixodoidea</taxon>
        <taxon>Ixodidae</taxon>
        <taxon>Ixodinae</taxon>
        <taxon>Ixodes</taxon>
    </lineage>
</organism>
<name>A0A6B0V7N3_IXORI</name>
<feature type="chain" id="PRO_5025588595" description="Secreted protein" evidence="1">
    <location>
        <begin position="25"/>
        <end position="291"/>
    </location>
</feature>
<evidence type="ECO:0008006" key="3">
    <source>
        <dbReference type="Google" id="ProtNLM"/>
    </source>
</evidence>